<evidence type="ECO:0000313" key="12">
    <source>
        <dbReference type="Proteomes" id="UP000598467"/>
    </source>
</evidence>
<sequence>MSGLNRLSAAILRALLAIAMTALFLMILVIVADVAMRFAINKPLTGAYDGVEILLVISVFYGLPAVIAGRHEIIIDLIDHFVPPGFVEFLRRFSSLLSALILGFMFLSMIDPARQAYLYGDLKLELNLPVWIVWVIALGGMAGGVLASILNLFGGLSGSPAYPADKGASE</sequence>
<feature type="transmembrane region" description="Helical" evidence="9">
    <location>
        <begin position="130"/>
        <end position="153"/>
    </location>
</feature>
<comment type="caution">
    <text evidence="11">The sequence shown here is derived from an EMBL/GenBank/DDBJ whole genome shotgun (WGS) entry which is preliminary data.</text>
</comment>
<comment type="subunit">
    <text evidence="9">The complex comprises the extracytoplasmic solute receptor protein and the two transmembrane proteins.</text>
</comment>
<gene>
    <name evidence="11" type="ORF">HK439_20165</name>
</gene>
<proteinExistence type="inferred from homology"/>
<dbReference type="GO" id="GO:0022857">
    <property type="term" value="F:transmembrane transporter activity"/>
    <property type="evidence" value="ECO:0007669"/>
    <property type="project" value="UniProtKB-UniRule"/>
</dbReference>
<evidence type="ECO:0000256" key="9">
    <source>
        <dbReference type="RuleBase" id="RU369079"/>
    </source>
</evidence>
<keyword evidence="2 9" id="KW-0813">Transport</keyword>
<comment type="subcellular location">
    <subcellularLocation>
        <location evidence="1 9">Cell inner membrane</location>
        <topology evidence="1 9">Multi-pass membrane protein</topology>
    </subcellularLocation>
</comment>
<dbReference type="RefSeq" id="WP_190293274.1">
    <property type="nucleotide sequence ID" value="NZ_JABFCZ010000024.1"/>
</dbReference>
<keyword evidence="6 9" id="KW-1133">Transmembrane helix</keyword>
<feature type="transmembrane region" description="Helical" evidence="9">
    <location>
        <begin position="12"/>
        <end position="31"/>
    </location>
</feature>
<protein>
    <recommendedName>
        <fullName evidence="9">TRAP transporter small permease protein</fullName>
    </recommendedName>
</protein>
<reference evidence="11" key="1">
    <citation type="submission" date="2020-05" db="EMBL/GenBank/DDBJ databases">
        <title>Identification of trans-AT polyketide cluster in two marine bacteria, producers of a novel glutaramide-containing polyketide sesbanimide D and analogs.</title>
        <authorList>
            <person name="Kacar D."/>
            <person name="Rodriguez P."/>
            <person name="Canedo L."/>
            <person name="Gonzalez E."/>
            <person name="Galan B."/>
            <person name="De La Calle F."/>
            <person name="Garcia J.L."/>
        </authorList>
    </citation>
    <scope>NUCLEOTIDE SEQUENCE</scope>
    <source>
        <strain evidence="11">PHM038</strain>
    </source>
</reference>
<dbReference type="EMBL" id="JABFCZ010000024">
    <property type="protein sequence ID" value="MBD1548585.1"/>
    <property type="molecule type" value="Genomic_DNA"/>
</dbReference>
<feature type="transmembrane region" description="Helical" evidence="9">
    <location>
        <begin position="51"/>
        <end position="68"/>
    </location>
</feature>
<dbReference type="PANTHER" id="PTHR35011:SF2">
    <property type="entry name" value="2,3-DIKETO-L-GULONATE TRAP TRANSPORTER SMALL PERMEASE PROTEIN YIAM"/>
    <property type="match status" value="1"/>
</dbReference>
<keyword evidence="7 9" id="KW-0472">Membrane</keyword>
<evidence type="ECO:0000256" key="6">
    <source>
        <dbReference type="ARBA" id="ARBA00022989"/>
    </source>
</evidence>
<dbReference type="PANTHER" id="PTHR35011">
    <property type="entry name" value="2,3-DIKETO-L-GULONATE TRAP TRANSPORTER SMALL PERMEASE PROTEIN YIAM"/>
    <property type="match status" value="1"/>
</dbReference>
<evidence type="ECO:0000313" key="11">
    <source>
        <dbReference type="EMBL" id="MBD1548585.1"/>
    </source>
</evidence>
<feature type="domain" description="Tripartite ATP-independent periplasmic transporters DctQ component" evidence="10">
    <location>
        <begin position="26"/>
        <end position="156"/>
    </location>
</feature>
<keyword evidence="5 9" id="KW-0812">Transmembrane</keyword>
<dbReference type="Pfam" id="PF04290">
    <property type="entry name" value="DctQ"/>
    <property type="match status" value="1"/>
</dbReference>
<evidence type="ECO:0000256" key="2">
    <source>
        <dbReference type="ARBA" id="ARBA00022448"/>
    </source>
</evidence>
<evidence type="ECO:0000256" key="7">
    <source>
        <dbReference type="ARBA" id="ARBA00023136"/>
    </source>
</evidence>
<evidence type="ECO:0000256" key="1">
    <source>
        <dbReference type="ARBA" id="ARBA00004429"/>
    </source>
</evidence>
<dbReference type="InterPro" id="IPR007387">
    <property type="entry name" value="TRAP_DctQ"/>
</dbReference>
<evidence type="ECO:0000256" key="5">
    <source>
        <dbReference type="ARBA" id="ARBA00022692"/>
    </source>
</evidence>
<comment type="function">
    <text evidence="9">Part of the tripartite ATP-independent periplasmic (TRAP) transport system.</text>
</comment>
<evidence type="ECO:0000256" key="3">
    <source>
        <dbReference type="ARBA" id="ARBA00022475"/>
    </source>
</evidence>
<dbReference type="InterPro" id="IPR055348">
    <property type="entry name" value="DctQ"/>
</dbReference>
<dbReference type="AlphaFoldDB" id="A0A926P2W2"/>
<feature type="transmembrane region" description="Helical" evidence="9">
    <location>
        <begin position="89"/>
        <end position="110"/>
    </location>
</feature>
<keyword evidence="3" id="KW-1003">Cell membrane</keyword>
<dbReference type="Proteomes" id="UP000598467">
    <property type="component" value="Unassembled WGS sequence"/>
</dbReference>
<evidence type="ECO:0000256" key="8">
    <source>
        <dbReference type="ARBA" id="ARBA00038436"/>
    </source>
</evidence>
<comment type="similarity">
    <text evidence="8 9">Belongs to the TRAP transporter small permease family.</text>
</comment>
<evidence type="ECO:0000256" key="4">
    <source>
        <dbReference type="ARBA" id="ARBA00022519"/>
    </source>
</evidence>
<dbReference type="GO" id="GO:0005886">
    <property type="term" value="C:plasma membrane"/>
    <property type="evidence" value="ECO:0007669"/>
    <property type="project" value="UniProtKB-SubCell"/>
</dbReference>
<keyword evidence="4 9" id="KW-0997">Cell inner membrane</keyword>
<organism evidence="11 12">
    <name type="scientific">Roseibium aggregatum</name>
    <dbReference type="NCBI Taxonomy" id="187304"/>
    <lineage>
        <taxon>Bacteria</taxon>
        <taxon>Pseudomonadati</taxon>
        <taxon>Pseudomonadota</taxon>
        <taxon>Alphaproteobacteria</taxon>
        <taxon>Hyphomicrobiales</taxon>
        <taxon>Stappiaceae</taxon>
        <taxon>Roseibium</taxon>
    </lineage>
</organism>
<dbReference type="GO" id="GO:0015740">
    <property type="term" value="P:C4-dicarboxylate transport"/>
    <property type="evidence" value="ECO:0007669"/>
    <property type="project" value="TreeGrafter"/>
</dbReference>
<name>A0A926P2W2_9HYPH</name>
<accession>A0A926P2W2</accession>
<evidence type="ECO:0000259" key="10">
    <source>
        <dbReference type="Pfam" id="PF04290"/>
    </source>
</evidence>